<evidence type="ECO:0000313" key="2">
    <source>
        <dbReference type="EMBL" id="EYC29181.1"/>
    </source>
</evidence>
<accession>A0A016VPD5</accession>
<dbReference type="PANTHER" id="PTHR24224">
    <property type="entry name" value="CARDIOACCELERATORY PEPTIDE RECEPTOR-RELATED"/>
    <property type="match status" value="1"/>
</dbReference>
<evidence type="ECO:0008006" key="4">
    <source>
        <dbReference type="Google" id="ProtNLM"/>
    </source>
</evidence>
<dbReference type="GO" id="GO:0016020">
    <property type="term" value="C:membrane"/>
    <property type="evidence" value="ECO:0007669"/>
    <property type="project" value="TreeGrafter"/>
</dbReference>
<comment type="caution">
    <text evidence="2">The sequence shown here is derived from an EMBL/GenBank/DDBJ whole genome shotgun (WGS) entry which is preliminary data.</text>
</comment>
<dbReference type="Gene3D" id="1.20.1070.10">
    <property type="entry name" value="Rhodopsin 7-helix transmembrane proteins"/>
    <property type="match status" value="1"/>
</dbReference>
<dbReference type="Proteomes" id="UP000024635">
    <property type="component" value="Unassembled WGS sequence"/>
</dbReference>
<dbReference type="SUPFAM" id="SSF81321">
    <property type="entry name" value="Family A G protein-coupled receptor-like"/>
    <property type="match status" value="1"/>
</dbReference>
<organism evidence="2 3">
    <name type="scientific">Ancylostoma ceylanicum</name>
    <dbReference type="NCBI Taxonomy" id="53326"/>
    <lineage>
        <taxon>Eukaryota</taxon>
        <taxon>Metazoa</taxon>
        <taxon>Ecdysozoa</taxon>
        <taxon>Nematoda</taxon>
        <taxon>Chromadorea</taxon>
        <taxon>Rhabditida</taxon>
        <taxon>Rhabditina</taxon>
        <taxon>Rhabditomorpha</taxon>
        <taxon>Strongyloidea</taxon>
        <taxon>Ancylostomatidae</taxon>
        <taxon>Ancylostomatinae</taxon>
        <taxon>Ancylostoma</taxon>
    </lineage>
</organism>
<name>A0A016VPD5_9BILA</name>
<dbReference type="OrthoDB" id="5820658at2759"/>
<gene>
    <name evidence="2" type="primary">Acey_s0006.g2827</name>
    <name evidence="2" type="ORF">Y032_0006g2827</name>
</gene>
<sequence>MSCSIAFGVKMLFMVALAAVAILVVVSFLLYCWVIIFMFQRRRSKQFNTFFYRLLFNESFIDLFAFTFFLATMYTRCFASMVPVFLYMNRYPLWTKFAQVTQEYIMYTQITNVFLAVGGRLFAICFPTSKVTVFAEKMRRWHILLLQVFLPTLIVIPFYAHFNFQYGLKGITNPLLLSTEDMHYDEYIFAVGLAYRVTAFLLCLFGYSLLFREVRKKARRNEINILIHGGCLLVALAAVLSASVCRRFRIGEVHALMRLFFFTTMLWIPCTNIFVSTCVITSLRKRLLHPFAEKTKSSVIFNTKRSQLRRGTM</sequence>
<feature type="transmembrane region" description="Helical" evidence="1">
    <location>
        <begin position="223"/>
        <end position="244"/>
    </location>
</feature>
<feature type="transmembrane region" description="Helical" evidence="1">
    <location>
        <begin position="141"/>
        <end position="160"/>
    </location>
</feature>
<evidence type="ECO:0000313" key="3">
    <source>
        <dbReference type="Proteomes" id="UP000024635"/>
    </source>
</evidence>
<proteinExistence type="predicted"/>
<feature type="transmembrane region" description="Helical" evidence="1">
    <location>
        <begin position="106"/>
        <end position="129"/>
    </location>
</feature>
<keyword evidence="3" id="KW-1185">Reference proteome</keyword>
<dbReference type="PANTHER" id="PTHR24224:SF17">
    <property type="entry name" value="G-PROTEIN COUPLED RECEPTORS FAMILY 1 PROFILE DOMAIN-CONTAINING PROTEIN"/>
    <property type="match status" value="1"/>
</dbReference>
<protein>
    <recommendedName>
        <fullName evidence="4">Serpentine receptor class gamma</fullName>
    </recommendedName>
</protein>
<keyword evidence="1" id="KW-0812">Transmembrane</keyword>
<dbReference type="InterPro" id="IPR052665">
    <property type="entry name" value="Neuropeptide-GPCR"/>
</dbReference>
<dbReference type="EMBL" id="JARK01001342">
    <property type="protein sequence ID" value="EYC29181.1"/>
    <property type="molecule type" value="Genomic_DNA"/>
</dbReference>
<feature type="transmembrane region" description="Helical" evidence="1">
    <location>
        <begin position="12"/>
        <end position="39"/>
    </location>
</feature>
<dbReference type="Pfam" id="PF10323">
    <property type="entry name" value="7TM_GPCR_Srv"/>
    <property type="match status" value="1"/>
</dbReference>
<keyword evidence="1" id="KW-0472">Membrane</keyword>
<feature type="transmembrane region" description="Helical" evidence="1">
    <location>
        <begin position="256"/>
        <end position="280"/>
    </location>
</feature>
<feature type="transmembrane region" description="Helical" evidence="1">
    <location>
        <begin position="60"/>
        <end position="86"/>
    </location>
</feature>
<keyword evidence="1" id="KW-1133">Transmembrane helix</keyword>
<dbReference type="AlphaFoldDB" id="A0A016VPD5"/>
<evidence type="ECO:0000256" key="1">
    <source>
        <dbReference type="SAM" id="Phobius"/>
    </source>
</evidence>
<feature type="transmembrane region" description="Helical" evidence="1">
    <location>
        <begin position="187"/>
        <end position="211"/>
    </location>
</feature>
<reference evidence="3" key="1">
    <citation type="journal article" date="2015" name="Nat. Genet.">
        <title>The genome and transcriptome of the zoonotic hookworm Ancylostoma ceylanicum identify infection-specific gene families.</title>
        <authorList>
            <person name="Schwarz E.M."/>
            <person name="Hu Y."/>
            <person name="Antoshechkin I."/>
            <person name="Miller M.M."/>
            <person name="Sternberg P.W."/>
            <person name="Aroian R.V."/>
        </authorList>
    </citation>
    <scope>NUCLEOTIDE SEQUENCE</scope>
    <source>
        <strain evidence="3">HY135</strain>
    </source>
</reference>
<dbReference type="InterPro" id="IPR019426">
    <property type="entry name" value="7TM_GPCR_serpentine_rcpt_Srv"/>
</dbReference>